<feature type="transmembrane region" description="Helical" evidence="1">
    <location>
        <begin position="94"/>
        <end position="112"/>
    </location>
</feature>
<feature type="transmembrane region" description="Helical" evidence="1">
    <location>
        <begin position="218"/>
        <end position="236"/>
    </location>
</feature>
<feature type="transmembrane region" description="Helical" evidence="1">
    <location>
        <begin position="149"/>
        <end position="167"/>
    </location>
</feature>
<feature type="transmembrane region" description="Helical" evidence="1">
    <location>
        <begin position="179"/>
        <end position="206"/>
    </location>
</feature>
<dbReference type="EMBL" id="JAESIL010000023">
    <property type="protein sequence ID" value="MBL3577996.1"/>
    <property type="molecule type" value="Genomic_DNA"/>
</dbReference>
<feature type="transmembrane region" description="Helical" evidence="1">
    <location>
        <begin position="336"/>
        <end position="354"/>
    </location>
</feature>
<feature type="transmembrane region" description="Helical" evidence="1">
    <location>
        <begin position="119"/>
        <end position="143"/>
    </location>
</feature>
<dbReference type="RefSeq" id="WP_143540613.1">
    <property type="nucleotide sequence ID" value="NZ_JAESIM010000031.1"/>
</dbReference>
<name>A0ABS1RGZ1_9RHOB</name>
<proteinExistence type="predicted"/>
<reference evidence="3" key="1">
    <citation type="submission" date="2021-01" db="EMBL/GenBank/DDBJ databases">
        <title>Draft genomes of Rhodovulum sulfidophilum.</title>
        <authorList>
            <person name="Guzman M.S."/>
        </authorList>
    </citation>
    <scope>NUCLEOTIDE SEQUENCE [LARGE SCALE GENOMIC DNA]</scope>
    <source>
        <strain evidence="3">AB19</strain>
    </source>
</reference>
<keyword evidence="1" id="KW-0812">Transmembrane</keyword>
<keyword evidence="3" id="KW-1185">Reference proteome</keyword>
<evidence type="ECO:0008006" key="4">
    <source>
        <dbReference type="Google" id="ProtNLM"/>
    </source>
</evidence>
<evidence type="ECO:0000313" key="2">
    <source>
        <dbReference type="EMBL" id="MBL3577996.1"/>
    </source>
</evidence>
<gene>
    <name evidence="2" type="ORF">JMJ92_07480</name>
</gene>
<keyword evidence="1" id="KW-0472">Membrane</keyword>
<feature type="transmembrane region" description="Helical" evidence="1">
    <location>
        <begin position="307"/>
        <end position="330"/>
    </location>
</feature>
<organism evidence="2 3">
    <name type="scientific">Rhodovulum visakhapatnamense</name>
    <dbReference type="NCBI Taxonomy" id="364297"/>
    <lineage>
        <taxon>Bacteria</taxon>
        <taxon>Pseudomonadati</taxon>
        <taxon>Pseudomonadota</taxon>
        <taxon>Alphaproteobacteria</taxon>
        <taxon>Rhodobacterales</taxon>
        <taxon>Paracoccaceae</taxon>
        <taxon>Rhodovulum</taxon>
    </lineage>
</organism>
<feature type="transmembrane region" description="Helical" evidence="1">
    <location>
        <begin position="361"/>
        <end position="381"/>
    </location>
</feature>
<protein>
    <recommendedName>
        <fullName evidence="4">Glycosyltransferase RgtA/B/C/D-like domain-containing protein</fullName>
    </recommendedName>
</protein>
<evidence type="ECO:0000256" key="1">
    <source>
        <dbReference type="SAM" id="Phobius"/>
    </source>
</evidence>
<sequence>MPKPRAGARAVPAGAVLAVVTLAALILRLPLLLWGADALDRQVFPDDTYYVLSIARNIAAGLGPTADGTVPTTGFQPLIVALLVPIFRLTADPVLPALAAAAIGAIAGALAAGLAARLALALTGSCLAAAGVGLVLATGPVFALTHPNGLETALAAAALLATAVVLAETRPGAPMRRFVGIGGLAGLAVLARVDAAVLLAPAGIWAVRALGWRGAGRAALTAFAVIAPWVGVCLWLTGNPLPESGAAVATLAAADRFDGWMTFTMGVLALGGVWPDAVFGWAPVAGIAVAAAILLPLLAVRRGHCAPLAAALALGCLALFLAYTLGLGAVWFFERYFSPIHCLVPVLAAALVFGRSPPLAVRVLWGLAVLALCGFGLWRLAPVLSDPGTERLHAFAPPSGYGEMARDLLPELPPGATLGALQSGALGYFAPPGLRVVNLDGVVNGLAATALREGRVCTYLKAAGITHFADWDLNRTLLLRRVDPGATVVLDPLYRSAVAQGRHRVTLYSVTADCTPRP</sequence>
<dbReference type="Proteomes" id="UP000635853">
    <property type="component" value="Unassembled WGS sequence"/>
</dbReference>
<evidence type="ECO:0000313" key="3">
    <source>
        <dbReference type="Proteomes" id="UP000635853"/>
    </source>
</evidence>
<keyword evidence="1" id="KW-1133">Transmembrane helix</keyword>
<accession>A0ABS1RGZ1</accession>
<feature type="transmembrane region" description="Helical" evidence="1">
    <location>
        <begin position="280"/>
        <end position="300"/>
    </location>
</feature>
<comment type="caution">
    <text evidence="2">The sequence shown here is derived from an EMBL/GenBank/DDBJ whole genome shotgun (WGS) entry which is preliminary data.</text>
</comment>
<feature type="transmembrane region" description="Helical" evidence="1">
    <location>
        <begin position="257"/>
        <end position="274"/>
    </location>
</feature>